<organism evidence="1 2">
    <name type="scientific">Armillaria gallica</name>
    <name type="common">Bulbous honey fungus</name>
    <name type="synonym">Armillaria bulbosa</name>
    <dbReference type="NCBI Taxonomy" id="47427"/>
    <lineage>
        <taxon>Eukaryota</taxon>
        <taxon>Fungi</taxon>
        <taxon>Dikarya</taxon>
        <taxon>Basidiomycota</taxon>
        <taxon>Agaricomycotina</taxon>
        <taxon>Agaricomycetes</taxon>
        <taxon>Agaricomycetidae</taxon>
        <taxon>Agaricales</taxon>
        <taxon>Marasmiineae</taxon>
        <taxon>Physalacriaceae</taxon>
        <taxon>Armillaria</taxon>
    </lineage>
</organism>
<dbReference type="AlphaFoldDB" id="A0A2H3E8V7"/>
<gene>
    <name evidence="1" type="ORF">ARMGADRAFT_1006398</name>
</gene>
<keyword evidence="2" id="KW-1185">Reference proteome</keyword>
<protein>
    <submittedName>
        <fullName evidence="1">Uncharacterized protein</fullName>
    </submittedName>
</protein>
<sequence>MRILAFSFASWTTILAFFVLLRGKRKHAGRHSTFVASSILPTALQERGMTFENLNIES</sequence>
<proteinExistence type="predicted"/>
<evidence type="ECO:0000313" key="2">
    <source>
        <dbReference type="Proteomes" id="UP000217790"/>
    </source>
</evidence>
<evidence type="ECO:0000313" key="1">
    <source>
        <dbReference type="EMBL" id="PBL00153.1"/>
    </source>
</evidence>
<dbReference type="Proteomes" id="UP000217790">
    <property type="component" value="Unassembled WGS sequence"/>
</dbReference>
<accession>A0A2H3E8V7</accession>
<dbReference type="EMBL" id="KZ293646">
    <property type="protein sequence ID" value="PBL00153.1"/>
    <property type="molecule type" value="Genomic_DNA"/>
</dbReference>
<name>A0A2H3E8V7_ARMGA</name>
<reference evidence="2" key="1">
    <citation type="journal article" date="2017" name="Nat. Ecol. Evol.">
        <title>Genome expansion and lineage-specific genetic innovations in the forest pathogenic fungi Armillaria.</title>
        <authorList>
            <person name="Sipos G."/>
            <person name="Prasanna A.N."/>
            <person name="Walter M.C."/>
            <person name="O'Connor E."/>
            <person name="Balint B."/>
            <person name="Krizsan K."/>
            <person name="Kiss B."/>
            <person name="Hess J."/>
            <person name="Varga T."/>
            <person name="Slot J."/>
            <person name="Riley R."/>
            <person name="Boka B."/>
            <person name="Rigling D."/>
            <person name="Barry K."/>
            <person name="Lee J."/>
            <person name="Mihaltcheva S."/>
            <person name="LaButti K."/>
            <person name="Lipzen A."/>
            <person name="Waldron R."/>
            <person name="Moloney N.M."/>
            <person name="Sperisen C."/>
            <person name="Kredics L."/>
            <person name="Vagvoelgyi C."/>
            <person name="Patrignani A."/>
            <person name="Fitzpatrick D."/>
            <person name="Nagy I."/>
            <person name="Doyle S."/>
            <person name="Anderson J.B."/>
            <person name="Grigoriev I.V."/>
            <person name="Gueldener U."/>
            <person name="Muensterkoetter M."/>
            <person name="Nagy L.G."/>
        </authorList>
    </citation>
    <scope>NUCLEOTIDE SEQUENCE [LARGE SCALE GENOMIC DNA]</scope>
    <source>
        <strain evidence="2">Ar21-2</strain>
    </source>
</reference>
<dbReference type="InParanoid" id="A0A2H3E8V7"/>